<accession>A0A543KA80</accession>
<organism evidence="2 3">
    <name type="scientific">Roseinatronobacter monicus</name>
    <dbReference type="NCBI Taxonomy" id="393481"/>
    <lineage>
        <taxon>Bacteria</taxon>
        <taxon>Pseudomonadati</taxon>
        <taxon>Pseudomonadota</taxon>
        <taxon>Alphaproteobacteria</taxon>
        <taxon>Rhodobacterales</taxon>
        <taxon>Paracoccaceae</taxon>
        <taxon>Roseinatronobacter</taxon>
    </lineage>
</organism>
<keyword evidence="1" id="KW-1133">Transmembrane helix</keyword>
<name>A0A543KA80_9RHOB</name>
<dbReference type="OrthoDB" id="7876207at2"/>
<reference evidence="2 3" key="1">
    <citation type="submission" date="2019-06" db="EMBL/GenBank/DDBJ databases">
        <title>Genomic Encyclopedia of Archaeal and Bacterial Type Strains, Phase II (KMG-II): from individual species to whole genera.</title>
        <authorList>
            <person name="Goeker M."/>
        </authorList>
    </citation>
    <scope>NUCLEOTIDE SEQUENCE [LARGE SCALE GENOMIC DNA]</scope>
    <source>
        <strain evidence="2 3">DSM 18423</strain>
    </source>
</reference>
<comment type="caution">
    <text evidence="2">The sequence shown here is derived from an EMBL/GenBank/DDBJ whole genome shotgun (WGS) entry which is preliminary data.</text>
</comment>
<evidence type="ECO:0000256" key="1">
    <source>
        <dbReference type="SAM" id="Phobius"/>
    </source>
</evidence>
<proteinExistence type="predicted"/>
<gene>
    <name evidence="2" type="ORF">BD293_0536</name>
</gene>
<dbReference type="RefSeq" id="WP_142079737.1">
    <property type="nucleotide sequence ID" value="NZ_VFPT01000001.1"/>
</dbReference>
<sequence length="615" mass="68243">MTLCCVKKSVLAKLRFYRDDVRGSLSVELVFVLPLLLWAYIAIVVFNDAYRARMEGQAAALNVADMISRNTDEVTVDYLEGMNDVFDFLTTRNRDTRLRISSMMWDADSDQPEVVWSYGTRGLPSLLDLATASVAAPEGDGSDPEPSGDSAFDLLENQLSVANLADRIPPVLPGEALILVETFSYWESPLTSLMGLNILNNQRLTPLAVTRPRFSPFIRFELDNEIFPEGPPEILPTVGELDEPAEPEPEEEPEPETTTVTIVNTDFNDADTTGWSQDKVQNTQSSSFLGPFGQETRQTPVTYQVNLGGPSTSARIEFDLLIIDSWDGYDPTWARPEGEFLMIQVNGTSIALDAFQVYPSGAMAADRRTVASRAEGRFTTNMTLLDANAVTFGGGWDNQLWRVVIDVENPTQTFTLGFSANLNEAIDNESFGFTNFRITAERGNHGPAHFVPNVASRLGEDPLTRFTSYSGCPDMRIPAANMTLNNSDVWEPLRMQRRAGGTSWLGSCGISGASRYIQSSASMVLNYTNDTNNLDGNRLRIRTEDGNRGRTCDATLLIRDPFGQWSFNSEIRATGTNTDYNARINLGHAETGEYHIWMGHFSEASCATDLRFERY</sequence>
<keyword evidence="1" id="KW-0812">Transmembrane</keyword>
<dbReference type="EMBL" id="VFPT01000001">
    <property type="protein sequence ID" value="TQM91957.1"/>
    <property type="molecule type" value="Genomic_DNA"/>
</dbReference>
<dbReference type="AlphaFoldDB" id="A0A543KA80"/>
<protein>
    <recommendedName>
        <fullName evidence="4">Flp pilus assembly protein TadG</fullName>
    </recommendedName>
</protein>
<evidence type="ECO:0008006" key="4">
    <source>
        <dbReference type="Google" id="ProtNLM"/>
    </source>
</evidence>
<keyword evidence="3" id="KW-1185">Reference proteome</keyword>
<keyword evidence="1" id="KW-0472">Membrane</keyword>
<feature type="transmembrane region" description="Helical" evidence="1">
    <location>
        <begin position="25"/>
        <end position="46"/>
    </location>
</feature>
<dbReference type="Proteomes" id="UP000320582">
    <property type="component" value="Unassembled WGS sequence"/>
</dbReference>
<evidence type="ECO:0000313" key="2">
    <source>
        <dbReference type="EMBL" id="TQM91957.1"/>
    </source>
</evidence>
<evidence type="ECO:0000313" key="3">
    <source>
        <dbReference type="Proteomes" id="UP000320582"/>
    </source>
</evidence>